<evidence type="ECO:0000313" key="1">
    <source>
        <dbReference type="EMBL" id="BDD02151.1"/>
    </source>
</evidence>
<keyword evidence="2" id="KW-1185">Reference proteome</keyword>
<dbReference type="Proteomes" id="UP001354989">
    <property type="component" value="Plasmid pPP6"/>
</dbReference>
<accession>A0ABM7VMA6</accession>
<organism evidence="1 2">
    <name type="scientific">Persicobacter psychrovividus</name>
    <dbReference type="NCBI Taxonomy" id="387638"/>
    <lineage>
        <taxon>Bacteria</taxon>
        <taxon>Pseudomonadati</taxon>
        <taxon>Bacteroidota</taxon>
        <taxon>Cytophagia</taxon>
        <taxon>Cytophagales</taxon>
        <taxon>Persicobacteraceae</taxon>
        <taxon>Persicobacter</taxon>
    </lineage>
</organism>
<geneLocation type="plasmid" evidence="1 2">
    <name>pPP6</name>
</geneLocation>
<protein>
    <recommendedName>
        <fullName evidence="3">Transporter</fullName>
    </recommendedName>
</protein>
<sequence length="297" mass="33226">MRVLIILIGIVIALTSYSQAQVLETGHYGYALNGLRGAHLPAPGFYYTTINHIYTASQFRFNDGNVSEMNKSVMSFTNINLFAYTPKQKIFGAKYSAMLGIPITNLALSPVDLSVNTARLGIGDLFVLPVALEWQMKQVFVTARAGFFAPTGRFKAGANNNLGKGYLSHFYSVGATVYFDKEKRFHFSGINTYQFCGQQAGTGVTAGQTNTFEWGLGSTFDERFDFGVVGFFQFQTTPQTGGDPSLHRAFHQQNGFGWEMGYTTKSHFSFRMRNYFELLAINRPQGNAFRFVISYRF</sequence>
<dbReference type="EMBL" id="AP025298">
    <property type="protein sequence ID" value="BDD02151.1"/>
    <property type="molecule type" value="Genomic_DNA"/>
</dbReference>
<evidence type="ECO:0000313" key="2">
    <source>
        <dbReference type="Proteomes" id="UP001354989"/>
    </source>
</evidence>
<keyword evidence="1" id="KW-0614">Plasmid</keyword>
<dbReference type="RefSeq" id="WP_338399322.1">
    <property type="nucleotide sequence ID" value="NZ_AP025298.1"/>
</dbReference>
<dbReference type="InterPro" id="IPR025737">
    <property type="entry name" value="FApF"/>
</dbReference>
<dbReference type="Pfam" id="PF13557">
    <property type="entry name" value="Phenol_MetA_deg"/>
    <property type="match status" value="1"/>
</dbReference>
<proteinExistence type="predicted"/>
<reference evidence="1 2" key="1">
    <citation type="submission" date="2021-12" db="EMBL/GenBank/DDBJ databases">
        <title>Genome sequencing of bacteria with rrn-lacking chromosome and rrn-plasmid.</title>
        <authorList>
            <person name="Anda M."/>
            <person name="Iwasaki W."/>
        </authorList>
    </citation>
    <scope>NUCLEOTIDE SEQUENCE [LARGE SCALE GENOMIC DNA]</scope>
    <source>
        <strain evidence="1 2">NBRC 101262</strain>
        <plasmid evidence="1 2">pPP6</plasmid>
    </source>
</reference>
<name>A0ABM7VMA6_9BACT</name>
<evidence type="ECO:0008006" key="3">
    <source>
        <dbReference type="Google" id="ProtNLM"/>
    </source>
</evidence>
<gene>
    <name evidence="1" type="ORF">PEPS_44310</name>
</gene>